<comment type="similarity">
    <text evidence="1 4">Belongs to the short-chain dehydrogenases/reductases (SDR) family.</text>
</comment>
<organism evidence="6 7">
    <name type="scientific">Aquibacillus rhizosphaerae</name>
    <dbReference type="NCBI Taxonomy" id="3051431"/>
    <lineage>
        <taxon>Bacteria</taxon>
        <taxon>Bacillati</taxon>
        <taxon>Bacillota</taxon>
        <taxon>Bacilli</taxon>
        <taxon>Bacillales</taxon>
        <taxon>Bacillaceae</taxon>
        <taxon>Aquibacillus</taxon>
    </lineage>
</organism>
<dbReference type="NCBIfam" id="TIGR04316">
    <property type="entry name" value="dhbA_paeA"/>
    <property type="match status" value="1"/>
</dbReference>
<evidence type="ECO:0000256" key="1">
    <source>
        <dbReference type="ARBA" id="ARBA00006484"/>
    </source>
</evidence>
<evidence type="ECO:0000313" key="7">
    <source>
        <dbReference type="Proteomes" id="UP001235343"/>
    </source>
</evidence>
<evidence type="ECO:0000256" key="2">
    <source>
        <dbReference type="ARBA" id="ARBA00023002"/>
    </source>
</evidence>
<dbReference type="Proteomes" id="UP001235343">
    <property type="component" value="Unassembled WGS sequence"/>
</dbReference>
<keyword evidence="7" id="KW-1185">Reference proteome</keyword>
<proteinExistence type="inferred from homology"/>
<dbReference type="EMBL" id="JASTZU010000030">
    <property type="protein sequence ID" value="MDL4840528.1"/>
    <property type="molecule type" value="Genomic_DNA"/>
</dbReference>
<dbReference type="EC" id="1.3.1.28" evidence="3"/>
<accession>A0ABT7L3T0</accession>
<dbReference type="InterPro" id="IPR020904">
    <property type="entry name" value="Sc_DH/Rdtase_CS"/>
</dbReference>
<comment type="caution">
    <text evidence="6">The sequence shown here is derived from an EMBL/GenBank/DDBJ whole genome shotgun (WGS) entry which is preliminary data.</text>
</comment>
<dbReference type="PROSITE" id="PS00061">
    <property type="entry name" value="ADH_SHORT"/>
    <property type="match status" value="1"/>
</dbReference>
<dbReference type="InterPro" id="IPR057326">
    <property type="entry name" value="KR_dom"/>
</dbReference>
<evidence type="ECO:0000259" key="5">
    <source>
        <dbReference type="SMART" id="SM00822"/>
    </source>
</evidence>
<name>A0ABT7L3T0_9BACI</name>
<protein>
    <recommendedName>
        <fullName evidence="3">2,3-dihydro-2,3-dihydroxybenzoate dehydrogenase</fullName>
        <ecNumber evidence="3">1.3.1.28</ecNumber>
    </recommendedName>
</protein>
<keyword evidence="2 6" id="KW-0560">Oxidoreductase</keyword>
<reference evidence="6 7" key="1">
    <citation type="submission" date="2023-06" db="EMBL/GenBank/DDBJ databases">
        <title>Aquibacillus rhizosphaerae LR5S19.</title>
        <authorList>
            <person name="Sun J.-Q."/>
        </authorList>
    </citation>
    <scope>NUCLEOTIDE SEQUENCE [LARGE SCALE GENOMIC DNA]</scope>
    <source>
        <strain evidence="6 7">LR5S19</strain>
    </source>
</reference>
<dbReference type="InterPro" id="IPR003560">
    <property type="entry name" value="DHB_DH"/>
</dbReference>
<dbReference type="PRINTS" id="PR01397">
    <property type="entry name" value="DHBDHDRGNASE"/>
</dbReference>
<sequence length="257" mass="27189">MKLEGISGKTVVITGAAGGIGSEIVESFINHGAKVVAVDRQEEALQRLKQGRSHVYPFCIDISDAKAVEGLVDTVETSIGSIDILVNVAGILHVAPVDALTKEVWDQTFAVNSTGLFLVSQSVSKRMKVRKQGSIVTVSSNAGRMPRMSMAAYAASKAAATMFTKCLGLELASYHIRCNIVSPGSTETDMLRKLWTDDNGAEQSINGTPEAYRVGIPLRKLGQAKDVANVVLFVASDNAGQMTMEDVCVDGGATLGV</sequence>
<dbReference type="PANTHER" id="PTHR42760">
    <property type="entry name" value="SHORT-CHAIN DEHYDROGENASES/REDUCTASES FAMILY MEMBER"/>
    <property type="match status" value="1"/>
</dbReference>
<evidence type="ECO:0000256" key="4">
    <source>
        <dbReference type="RuleBase" id="RU000363"/>
    </source>
</evidence>
<dbReference type="SMART" id="SM00822">
    <property type="entry name" value="PKS_KR"/>
    <property type="match status" value="1"/>
</dbReference>
<dbReference type="RefSeq" id="WP_285931600.1">
    <property type="nucleotide sequence ID" value="NZ_JASTZU010000030.1"/>
</dbReference>
<dbReference type="PANTHER" id="PTHR42760:SF115">
    <property type="entry name" value="3-OXOACYL-[ACYL-CARRIER-PROTEIN] REDUCTASE FABG"/>
    <property type="match status" value="1"/>
</dbReference>
<dbReference type="InterPro" id="IPR002347">
    <property type="entry name" value="SDR_fam"/>
</dbReference>
<dbReference type="Gene3D" id="3.40.50.720">
    <property type="entry name" value="NAD(P)-binding Rossmann-like Domain"/>
    <property type="match status" value="1"/>
</dbReference>
<dbReference type="PRINTS" id="PR00080">
    <property type="entry name" value="SDRFAMILY"/>
</dbReference>
<dbReference type="GO" id="GO:0008667">
    <property type="term" value="F:2,3-dihydro-2,3-dihydroxybenzoate dehydrogenase activity"/>
    <property type="evidence" value="ECO:0007669"/>
    <property type="project" value="UniProtKB-EC"/>
</dbReference>
<dbReference type="SUPFAM" id="SSF51735">
    <property type="entry name" value="NAD(P)-binding Rossmann-fold domains"/>
    <property type="match status" value="1"/>
</dbReference>
<gene>
    <name evidence="6" type="ORF">QQS35_08730</name>
</gene>
<feature type="domain" description="Ketoreductase" evidence="5">
    <location>
        <begin position="9"/>
        <end position="175"/>
    </location>
</feature>
<dbReference type="Pfam" id="PF00106">
    <property type="entry name" value="adh_short"/>
    <property type="match status" value="1"/>
</dbReference>
<evidence type="ECO:0000256" key="3">
    <source>
        <dbReference type="NCBIfam" id="TIGR04316"/>
    </source>
</evidence>
<dbReference type="InterPro" id="IPR036291">
    <property type="entry name" value="NAD(P)-bd_dom_sf"/>
</dbReference>
<dbReference type="NCBIfam" id="NF006074">
    <property type="entry name" value="PRK08220.1"/>
    <property type="match status" value="1"/>
</dbReference>
<evidence type="ECO:0000313" key="6">
    <source>
        <dbReference type="EMBL" id="MDL4840528.1"/>
    </source>
</evidence>